<accession>A0A3N2PZ77</accession>
<organism evidence="1 2">
    <name type="scientific">Sodiomyces alkalinus (strain CBS 110278 / VKM F-3762 / F11)</name>
    <name type="common">Alkaliphilic filamentous fungus</name>
    <dbReference type="NCBI Taxonomy" id="1314773"/>
    <lineage>
        <taxon>Eukaryota</taxon>
        <taxon>Fungi</taxon>
        <taxon>Dikarya</taxon>
        <taxon>Ascomycota</taxon>
        <taxon>Pezizomycotina</taxon>
        <taxon>Sordariomycetes</taxon>
        <taxon>Hypocreomycetidae</taxon>
        <taxon>Glomerellales</taxon>
        <taxon>Plectosphaerellaceae</taxon>
        <taxon>Sodiomyces</taxon>
    </lineage>
</organism>
<proteinExistence type="predicted"/>
<evidence type="ECO:0000313" key="1">
    <source>
        <dbReference type="EMBL" id="ROT39831.1"/>
    </source>
</evidence>
<dbReference type="AlphaFoldDB" id="A0A3N2PZ77"/>
<gene>
    <name evidence="1" type="ORF">SODALDRAFT_138987</name>
</gene>
<protein>
    <submittedName>
        <fullName evidence="1">Uncharacterized protein</fullName>
    </submittedName>
</protein>
<evidence type="ECO:0000313" key="2">
    <source>
        <dbReference type="Proteomes" id="UP000272025"/>
    </source>
</evidence>
<name>A0A3N2PZ77_SODAK</name>
<dbReference type="EMBL" id="ML119053">
    <property type="protein sequence ID" value="ROT39831.1"/>
    <property type="molecule type" value="Genomic_DNA"/>
</dbReference>
<dbReference type="GeneID" id="39575249"/>
<dbReference type="Proteomes" id="UP000272025">
    <property type="component" value="Unassembled WGS sequence"/>
</dbReference>
<keyword evidence="2" id="KW-1185">Reference proteome</keyword>
<sequence length="83" mass="9304">MMLTTLRRGGPWHGVLDAVKTVWASLVFRGCFGGVSSVQAQTREKRNARFFFLLQVQDEWNGKLVVAALSNISMPRRDRPVAA</sequence>
<dbReference type="RefSeq" id="XP_028467637.1">
    <property type="nucleotide sequence ID" value="XM_028606771.1"/>
</dbReference>
<reference evidence="1 2" key="1">
    <citation type="journal article" date="2018" name="Mol. Ecol.">
        <title>The obligate alkalophilic soda-lake fungus Sodiomyces alkalinus has shifted to a protein diet.</title>
        <authorList>
            <person name="Grum-Grzhimaylo A.A."/>
            <person name="Falkoski D.L."/>
            <person name="van den Heuvel J."/>
            <person name="Valero-Jimenez C.A."/>
            <person name="Min B."/>
            <person name="Choi I.G."/>
            <person name="Lipzen A."/>
            <person name="Daum C.G."/>
            <person name="Aanen D.K."/>
            <person name="Tsang A."/>
            <person name="Henrissat B."/>
            <person name="Bilanenko E.N."/>
            <person name="de Vries R.P."/>
            <person name="van Kan J.A.L."/>
            <person name="Grigoriev I.V."/>
            <person name="Debets A.J.M."/>
        </authorList>
    </citation>
    <scope>NUCLEOTIDE SEQUENCE [LARGE SCALE GENOMIC DNA]</scope>
    <source>
        <strain evidence="1 2">F11</strain>
    </source>
</reference>